<organism evidence="1 2">
    <name type="scientific">Sphingobacterium hotanense</name>
    <dbReference type="NCBI Taxonomy" id="649196"/>
    <lineage>
        <taxon>Bacteria</taxon>
        <taxon>Pseudomonadati</taxon>
        <taxon>Bacteroidota</taxon>
        <taxon>Sphingobacteriia</taxon>
        <taxon>Sphingobacteriales</taxon>
        <taxon>Sphingobacteriaceae</taxon>
        <taxon>Sphingobacterium</taxon>
    </lineage>
</organism>
<sequence length="71" mass="8193">MFANIVLNQERKDARMIRMCVVFEPRKEGKFVFEPGKEGCKDEQDHVEGKMGFVSEPLVQNKSFLSKQTAK</sequence>
<name>A0ABT7NTG0_9SPHI</name>
<protein>
    <submittedName>
        <fullName evidence="1">Uncharacterized protein</fullName>
    </submittedName>
</protein>
<gene>
    <name evidence="1" type="ORF">HX018_20050</name>
</gene>
<comment type="caution">
    <text evidence="1">The sequence shown here is derived from an EMBL/GenBank/DDBJ whole genome shotgun (WGS) entry which is preliminary data.</text>
</comment>
<evidence type="ECO:0000313" key="1">
    <source>
        <dbReference type="EMBL" id="MDM1050535.1"/>
    </source>
</evidence>
<accession>A0ABT7NTG0</accession>
<proteinExistence type="predicted"/>
<keyword evidence="2" id="KW-1185">Reference proteome</keyword>
<evidence type="ECO:0000313" key="2">
    <source>
        <dbReference type="Proteomes" id="UP001170954"/>
    </source>
</evidence>
<reference evidence="1" key="2">
    <citation type="journal article" date="2022" name="Sci. Total Environ.">
        <title>Prevalence, transmission, and molecular epidemiology of tet(X)-positive bacteria among humans, animals, and environmental niches in China: An epidemiological, and genomic-based study.</title>
        <authorList>
            <person name="Dong N."/>
            <person name="Zeng Y."/>
            <person name="Cai C."/>
            <person name="Sun C."/>
            <person name="Lu J."/>
            <person name="Liu C."/>
            <person name="Zhou H."/>
            <person name="Sun Q."/>
            <person name="Shu L."/>
            <person name="Wang H."/>
            <person name="Wang Y."/>
            <person name="Wang S."/>
            <person name="Wu C."/>
            <person name="Chan E.W."/>
            <person name="Chen G."/>
            <person name="Shen Z."/>
            <person name="Chen S."/>
            <person name="Zhang R."/>
        </authorList>
    </citation>
    <scope>NUCLEOTIDE SEQUENCE</scope>
    <source>
        <strain evidence="1">R1692</strain>
    </source>
</reference>
<dbReference type="Proteomes" id="UP001170954">
    <property type="component" value="Unassembled WGS sequence"/>
</dbReference>
<dbReference type="RefSeq" id="WP_286652508.1">
    <property type="nucleotide sequence ID" value="NZ_JACAGK010000109.1"/>
</dbReference>
<dbReference type="EMBL" id="JACAGK010000109">
    <property type="protein sequence ID" value="MDM1050535.1"/>
    <property type="molecule type" value="Genomic_DNA"/>
</dbReference>
<reference evidence="1" key="1">
    <citation type="submission" date="2020-06" db="EMBL/GenBank/DDBJ databases">
        <authorList>
            <person name="Dong N."/>
        </authorList>
    </citation>
    <scope>NUCLEOTIDE SEQUENCE</scope>
    <source>
        <strain evidence="1">R1692</strain>
    </source>
</reference>